<evidence type="ECO:0000313" key="2">
    <source>
        <dbReference type="EMBL" id="CAF4587400.1"/>
    </source>
</evidence>
<evidence type="ECO:0000313" key="3">
    <source>
        <dbReference type="Proteomes" id="UP000676336"/>
    </source>
</evidence>
<feature type="region of interest" description="Disordered" evidence="1">
    <location>
        <begin position="39"/>
        <end position="65"/>
    </location>
</feature>
<accession>A0A8S2YXK4</accession>
<feature type="non-terminal residue" evidence="2">
    <location>
        <position position="65"/>
    </location>
</feature>
<gene>
    <name evidence="2" type="ORF">SMN809_LOCUS38536</name>
</gene>
<organism evidence="2 3">
    <name type="scientific">Rotaria magnacalcarata</name>
    <dbReference type="NCBI Taxonomy" id="392030"/>
    <lineage>
        <taxon>Eukaryota</taxon>
        <taxon>Metazoa</taxon>
        <taxon>Spiralia</taxon>
        <taxon>Gnathifera</taxon>
        <taxon>Rotifera</taxon>
        <taxon>Eurotatoria</taxon>
        <taxon>Bdelloidea</taxon>
        <taxon>Philodinida</taxon>
        <taxon>Philodinidae</taxon>
        <taxon>Rotaria</taxon>
    </lineage>
</organism>
<sequence length="65" mass="7278">TTERDLNRVKTDLSQTGRSLTSACFGFLTAVKTAETQGQAVAERERSDRANCDSQIREKTREITE</sequence>
<evidence type="ECO:0000256" key="1">
    <source>
        <dbReference type="SAM" id="MobiDB-lite"/>
    </source>
</evidence>
<feature type="non-terminal residue" evidence="2">
    <location>
        <position position="1"/>
    </location>
</feature>
<dbReference type="Proteomes" id="UP000676336">
    <property type="component" value="Unassembled WGS sequence"/>
</dbReference>
<reference evidence="2" key="1">
    <citation type="submission" date="2021-02" db="EMBL/GenBank/DDBJ databases">
        <authorList>
            <person name="Nowell W R."/>
        </authorList>
    </citation>
    <scope>NUCLEOTIDE SEQUENCE</scope>
</reference>
<dbReference type="AlphaFoldDB" id="A0A8S2YXK4"/>
<protein>
    <submittedName>
        <fullName evidence="2">Uncharacterized protein</fullName>
    </submittedName>
</protein>
<name>A0A8S2YXK4_9BILA</name>
<comment type="caution">
    <text evidence="2">The sequence shown here is derived from an EMBL/GenBank/DDBJ whole genome shotgun (WGS) entry which is preliminary data.</text>
</comment>
<proteinExistence type="predicted"/>
<dbReference type="EMBL" id="CAJOBI010100892">
    <property type="protein sequence ID" value="CAF4587400.1"/>
    <property type="molecule type" value="Genomic_DNA"/>
</dbReference>
<feature type="compositionally biased region" description="Basic and acidic residues" evidence="1">
    <location>
        <begin position="42"/>
        <end position="65"/>
    </location>
</feature>